<comment type="caution">
    <text evidence="4">The sequence shown here is derived from an EMBL/GenBank/DDBJ whole genome shotgun (WGS) entry which is preliminary data.</text>
</comment>
<feature type="region of interest" description="Disordered" evidence="1">
    <location>
        <begin position="534"/>
        <end position="567"/>
    </location>
</feature>
<gene>
    <name evidence="4" type="ORF">CIPAW_09G219700</name>
</gene>
<sequence length="902" mass="100410">MYPQARRHCKRKEVGRMKRVKSETSGTVTEKRKKRREEKAKVKRWERKGKRERDTWALPSVPCCVLEGFCCYSLVIWRNLDPFMGNIRDWSPEPNGVVLDQRPTSSSSLLFSSKQTAIGAVYWQRAEDATQGVIAQVQPTVVSENRRKAVIDYVQRLITSCLGCEVFPFGSVPLKTYLPDGDIDLTAFGGLNVEEALASDVFSVLEREDQNGAAEFIVKDVQLIRAEVKLVKCLVQNIVVDISFNQLGGLCTLCFLEQVDRQIGKDHLFKRSIILVKAWCYYESRILGAHHGLISTYALETLVLYIFHRFHASLNGPLAVLYKFLDYFSKFDWENYCISLNGPVRISSLPNLMAETPENDGSDLLLSSDFLKRCLEMFSVSSRSYEPNSRTFLPKHLNIVDPLKENNNLGRSVSKGNFYRIRSAFTYGARKLGRILSQPEVNIHNEIREFFSNTLDRHGSRQRPDVQDLVLASGPDMLGTTSLFSDTDSQEDQTIHESEHSYVNGMTGECRLGYEELMLSGLTKIKTSGASMSFGRALNEPKRSTTTASTSSIPESDGSGNGITVSEHHLSGNAKDVAASRIQGLTISNDATKSPPSSRENSISPLGKAHHAPHLYFSHTFTGNGEGHEDKEWPENSGYAENDFSGLQQAPPKEKALITPCGLDNNQLVSDKHSLLSAGLKHQPSCLSSVAWSSEDLYPNRPAYRALNGTSGNPEALNSLSDLSGDDESHLNSLHYGRLCYEHASSASITPMSPPLVPQLHGKKPWDIIRQSVQLNRNLFPQMNANGVVPRSGFYQMNLPILPRCVVFGMEEMPKPRGTGTYFPNTNHYGDRPLTARGRNQAPVRSPRNNGRAILTPESNYSVRSNLELAQAQFPVYGSGKSYHTSGSPGRKKGADKRTTTQ</sequence>
<evidence type="ECO:0000313" key="4">
    <source>
        <dbReference type="EMBL" id="KAG6643552.1"/>
    </source>
</evidence>
<keyword evidence="5" id="KW-1185">Reference proteome</keyword>
<proteinExistence type="predicted"/>
<feature type="compositionally biased region" description="Basic residues" evidence="1">
    <location>
        <begin position="31"/>
        <end position="42"/>
    </location>
</feature>
<organism evidence="4 5">
    <name type="scientific">Carya illinoinensis</name>
    <name type="common">Pecan</name>
    <dbReference type="NCBI Taxonomy" id="32201"/>
    <lineage>
        <taxon>Eukaryota</taxon>
        <taxon>Viridiplantae</taxon>
        <taxon>Streptophyta</taxon>
        <taxon>Embryophyta</taxon>
        <taxon>Tracheophyta</taxon>
        <taxon>Spermatophyta</taxon>
        <taxon>Magnoliopsida</taxon>
        <taxon>eudicotyledons</taxon>
        <taxon>Gunneridae</taxon>
        <taxon>Pentapetalae</taxon>
        <taxon>rosids</taxon>
        <taxon>fabids</taxon>
        <taxon>Fagales</taxon>
        <taxon>Juglandaceae</taxon>
        <taxon>Carya</taxon>
    </lineage>
</organism>
<evidence type="ECO:0000313" key="5">
    <source>
        <dbReference type="Proteomes" id="UP000811609"/>
    </source>
</evidence>
<feature type="domain" description="PAP/OAS1 substrate-binding-related" evidence="3">
    <location>
        <begin position="263"/>
        <end position="455"/>
    </location>
</feature>
<dbReference type="CDD" id="cd05402">
    <property type="entry name" value="NT_PAP_TUTase"/>
    <property type="match status" value="1"/>
</dbReference>
<dbReference type="FunFam" id="1.10.1410.10:FF:000013">
    <property type="entry name" value="PAP/OAS1 substrate-binding domain superfamily"/>
    <property type="match status" value="1"/>
</dbReference>
<reference evidence="4" key="1">
    <citation type="submission" date="2020-12" db="EMBL/GenBank/DDBJ databases">
        <title>WGS assembly of Carya illinoinensis cv. Pawnee.</title>
        <authorList>
            <person name="Platts A."/>
            <person name="Shu S."/>
            <person name="Wright S."/>
            <person name="Barry K."/>
            <person name="Edger P."/>
            <person name="Pires J.C."/>
            <person name="Schmutz J."/>
        </authorList>
    </citation>
    <scope>NUCLEOTIDE SEQUENCE</scope>
    <source>
        <tissue evidence="4">Leaf</tissue>
    </source>
</reference>
<protein>
    <recommendedName>
        <fullName evidence="6">PAP/OAS1 substrate-binding domain superfamily</fullName>
    </recommendedName>
</protein>
<dbReference type="AlphaFoldDB" id="A0A8T1PRE6"/>
<dbReference type="Proteomes" id="UP000811609">
    <property type="component" value="Chromosome 9"/>
</dbReference>
<dbReference type="InterPro" id="IPR058920">
    <property type="entry name" value="PAP-OAS1-bd-rel"/>
</dbReference>
<feature type="compositionally biased region" description="Basic residues" evidence="1">
    <location>
        <begin position="1"/>
        <end position="11"/>
    </location>
</feature>
<dbReference type="Pfam" id="PF22600">
    <property type="entry name" value="MTPAP-like_central"/>
    <property type="match status" value="1"/>
</dbReference>
<evidence type="ECO:0000259" key="3">
    <source>
        <dbReference type="Pfam" id="PF26180"/>
    </source>
</evidence>
<dbReference type="InterPro" id="IPR054708">
    <property type="entry name" value="MTPAP-like_central"/>
</dbReference>
<feature type="region of interest" description="Disordered" evidence="1">
    <location>
        <begin position="1"/>
        <end position="42"/>
    </location>
</feature>
<feature type="region of interest" description="Disordered" evidence="1">
    <location>
        <begin position="818"/>
        <end position="856"/>
    </location>
</feature>
<feature type="region of interest" description="Disordered" evidence="1">
    <location>
        <begin position="878"/>
        <end position="902"/>
    </location>
</feature>
<feature type="region of interest" description="Disordered" evidence="1">
    <location>
        <begin position="586"/>
        <end position="645"/>
    </location>
</feature>
<evidence type="ECO:0000256" key="1">
    <source>
        <dbReference type="SAM" id="MobiDB-lite"/>
    </source>
</evidence>
<evidence type="ECO:0000259" key="2">
    <source>
        <dbReference type="Pfam" id="PF22600"/>
    </source>
</evidence>
<dbReference type="PANTHER" id="PTHR45979:SF2">
    <property type="entry name" value="PAP_OAS1 SUBSTRATE-BINDING DOMAIN SUPERFAMILY"/>
    <property type="match status" value="1"/>
</dbReference>
<dbReference type="EMBL" id="CM031817">
    <property type="protein sequence ID" value="KAG6643552.1"/>
    <property type="molecule type" value="Genomic_DNA"/>
</dbReference>
<accession>A0A8T1PRE6</accession>
<feature type="compositionally biased region" description="Polar residues" evidence="1">
    <location>
        <begin position="544"/>
        <end position="554"/>
    </location>
</feature>
<feature type="compositionally biased region" description="Polar residues" evidence="1">
    <location>
        <begin position="586"/>
        <end position="604"/>
    </location>
</feature>
<name>A0A8T1PRE6_CARIL</name>
<dbReference type="Pfam" id="PF26180">
    <property type="entry name" value="PAP-OAS1"/>
    <property type="match status" value="1"/>
</dbReference>
<dbReference type="InterPro" id="IPR058921">
    <property type="entry name" value="PAP/OAS1-rel"/>
</dbReference>
<dbReference type="PANTHER" id="PTHR45979">
    <property type="entry name" value="PAP/OAS1 SUBSTRATE-BINDING DOMAIN SUPERFAMILY"/>
    <property type="match status" value="1"/>
</dbReference>
<feature type="compositionally biased region" description="Basic and acidic residues" evidence="1">
    <location>
        <begin position="12"/>
        <end position="22"/>
    </location>
</feature>
<evidence type="ECO:0008006" key="6">
    <source>
        <dbReference type="Google" id="ProtNLM"/>
    </source>
</evidence>
<feature type="domain" description="Poly(A) RNA polymerase mitochondrial-like central palm" evidence="2">
    <location>
        <begin position="132"/>
        <end position="250"/>
    </location>
</feature>